<dbReference type="AlphaFoldDB" id="A0A7R9GTQ2"/>
<accession>A0A7R9GTQ2</accession>
<proteinExistence type="predicted"/>
<gene>
    <name evidence="1" type="ORF">TCEB3V08_LOCUS3914</name>
</gene>
<evidence type="ECO:0000313" key="1">
    <source>
        <dbReference type="EMBL" id="CAD7397077.1"/>
    </source>
</evidence>
<organism evidence="1">
    <name type="scientific">Timema cristinae</name>
    <name type="common">Walking stick</name>
    <dbReference type="NCBI Taxonomy" id="61476"/>
    <lineage>
        <taxon>Eukaryota</taxon>
        <taxon>Metazoa</taxon>
        <taxon>Ecdysozoa</taxon>
        <taxon>Arthropoda</taxon>
        <taxon>Hexapoda</taxon>
        <taxon>Insecta</taxon>
        <taxon>Pterygota</taxon>
        <taxon>Neoptera</taxon>
        <taxon>Polyneoptera</taxon>
        <taxon>Phasmatodea</taxon>
        <taxon>Timematodea</taxon>
        <taxon>Timematoidea</taxon>
        <taxon>Timematidae</taxon>
        <taxon>Timema</taxon>
    </lineage>
</organism>
<protein>
    <submittedName>
        <fullName evidence="1">Uncharacterized protein</fullName>
    </submittedName>
</protein>
<sequence length="157" mass="17908">MMGRLRFESRSDELEEDTAYSLVTKPSRCENTIEQPEESFSDSLDLEQPQAFTPTTNIVTLSRFEPTCIYHTLDTTGAFMMNSSSSEYFDSINNSEALNDCSTQHLCPYYHEQGFHSSSKHEGLAECDSLENGQVFSNESNAARKLWMTSEFPIKDW</sequence>
<reference evidence="1" key="1">
    <citation type="submission" date="2020-11" db="EMBL/GenBank/DDBJ databases">
        <authorList>
            <person name="Tran Van P."/>
        </authorList>
    </citation>
    <scope>NUCLEOTIDE SEQUENCE</scope>
</reference>
<dbReference type="EMBL" id="OC317468">
    <property type="protein sequence ID" value="CAD7397077.1"/>
    <property type="molecule type" value="Genomic_DNA"/>
</dbReference>
<name>A0A7R9GTQ2_TIMCR</name>